<name>A0A239IXN3_9ACTN</name>
<evidence type="ECO:0000259" key="5">
    <source>
        <dbReference type="Pfam" id="PF04055"/>
    </source>
</evidence>
<evidence type="ECO:0000256" key="1">
    <source>
        <dbReference type="ARBA" id="ARBA00022723"/>
    </source>
</evidence>
<dbReference type="Pfam" id="PF04055">
    <property type="entry name" value="Radical_SAM"/>
    <property type="match status" value="1"/>
</dbReference>
<feature type="domain" description="Radical SAM core" evidence="5">
    <location>
        <begin position="80"/>
        <end position="251"/>
    </location>
</feature>
<gene>
    <name evidence="6" type="ORF">SAMN05443665_1013115</name>
</gene>
<feature type="region of interest" description="Disordered" evidence="4">
    <location>
        <begin position="333"/>
        <end position="354"/>
    </location>
</feature>
<organism evidence="6 7">
    <name type="scientific">Actinomadura meyerae</name>
    <dbReference type="NCBI Taxonomy" id="240840"/>
    <lineage>
        <taxon>Bacteria</taxon>
        <taxon>Bacillati</taxon>
        <taxon>Actinomycetota</taxon>
        <taxon>Actinomycetes</taxon>
        <taxon>Streptosporangiales</taxon>
        <taxon>Thermomonosporaceae</taxon>
        <taxon>Actinomadura</taxon>
    </lineage>
</organism>
<dbReference type="InterPro" id="IPR058240">
    <property type="entry name" value="rSAM_sf"/>
</dbReference>
<protein>
    <submittedName>
        <fullName evidence="6">DNA repair photolyase</fullName>
    </submittedName>
</protein>
<dbReference type="InterPro" id="IPR007197">
    <property type="entry name" value="rSAM"/>
</dbReference>
<dbReference type="SFLD" id="SFLDS00029">
    <property type="entry name" value="Radical_SAM"/>
    <property type="match status" value="1"/>
</dbReference>
<sequence>MRGDAVRWDHLRLDAAAATTDAGPGTGGPRAAQAPLIERGAVARTIDTPGFRGMTFYEVQARTVINRVPEASRVPFRWTINPYRGCSHACIYCFARKTHEYLDLDAGADFDSRIVVKVNAAERVRAELAAPRWRGEPIAMGTNVDCYQRAEGRYRLMPGILAALTDAANPFSILTKGTLILRDLPLLREAASRTRVGTAVSVGTVDTDLWRLTEPGTPPPRRRLETCAALNDAGVDCSVLMGPVLPYLSDSPAQLAGAVRQIADAGATSVSAITLHLRPGAREWFLAWLREHRPDLVVPYARLYRGGAYAPRDYQEAISRRVRDLAAEYGIGRRARHRPAPAPQAPRPQQLTLL</sequence>
<dbReference type="InterPro" id="IPR040086">
    <property type="entry name" value="MJ0683-like"/>
</dbReference>
<evidence type="ECO:0000256" key="2">
    <source>
        <dbReference type="ARBA" id="ARBA00023004"/>
    </source>
</evidence>
<evidence type="ECO:0000313" key="6">
    <source>
        <dbReference type="EMBL" id="SNS97978.1"/>
    </source>
</evidence>
<dbReference type="CDD" id="cd01335">
    <property type="entry name" value="Radical_SAM"/>
    <property type="match status" value="1"/>
</dbReference>
<dbReference type="GO" id="GO:0016829">
    <property type="term" value="F:lyase activity"/>
    <property type="evidence" value="ECO:0007669"/>
    <property type="project" value="UniProtKB-KW"/>
</dbReference>
<evidence type="ECO:0000256" key="3">
    <source>
        <dbReference type="ARBA" id="ARBA00023014"/>
    </source>
</evidence>
<dbReference type="AlphaFoldDB" id="A0A239IXN3"/>
<evidence type="ECO:0000313" key="7">
    <source>
        <dbReference type="Proteomes" id="UP000198318"/>
    </source>
</evidence>
<evidence type="ECO:0000256" key="4">
    <source>
        <dbReference type="SAM" id="MobiDB-lite"/>
    </source>
</evidence>
<dbReference type="PANTHER" id="PTHR43432:SF3">
    <property type="entry name" value="SLR0285 PROTEIN"/>
    <property type="match status" value="1"/>
</dbReference>
<keyword evidence="1" id="KW-0479">Metal-binding</keyword>
<proteinExistence type="predicted"/>
<dbReference type="GO" id="GO:0051536">
    <property type="term" value="F:iron-sulfur cluster binding"/>
    <property type="evidence" value="ECO:0007669"/>
    <property type="project" value="UniProtKB-KW"/>
</dbReference>
<reference evidence="6 7" key="1">
    <citation type="submission" date="2017-06" db="EMBL/GenBank/DDBJ databases">
        <authorList>
            <person name="Kim H.J."/>
            <person name="Triplett B.A."/>
        </authorList>
    </citation>
    <scope>NUCLEOTIDE SEQUENCE [LARGE SCALE GENOMIC DNA]</scope>
    <source>
        <strain evidence="6 7">DSM 44715</strain>
    </source>
</reference>
<dbReference type="SUPFAM" id="SSF102114">
    <property type="entry name" value="Radical SAM enzymes"/>
    <property type="match status" value="1"/>
</dbReference>
<dbReference type="OrthoDB" id="9785699at2"/>
<dbReference type="SFLD" id="SFLDG01084">
    <property type="entry name" value="Uncharacterised_Radical_SAM_Su"/>
    <property type="match status" value="1"/>
</dbReference>
<keyword evidence="6" id="KW-0456">Lyase</keyword>
<dbReference type="PANTHER" id="PTHR43432">
    <property type="entry name" value="SLR0285 PROTEIN"/>
    <property type="match status" value="1"/>
</dbReference>
<dbReference type="Gene3D" id="3.80.30.30">
    <property type="match status" value="1"/>
</dbReference>
<dbReference type="Proteomes" id="UP000198318">
    <property type="component" value="Unassembled WGS sequence"/>
</dbReference>
<keyword evidence="7" id="KW-1185">Reference proteome</keyword>
<dbReference type="EMBL" id="FZOR01000013">
    <property type="protein sequence ID" value="SNS97978.1"/>
    <property type="molecule type" value="Genomic_DNA"/>
</dbReference>
<keyword evidence="2" id="KW-0408">Iron</keyword>
<accession>A0A239IXN3</accession>
<dbReference type="GO" id="GO:0046872">
    <property type="term" value="F:metal ion binding"/>
    <property type="evidence" value="ECO:0007669"/>
    <property type="project" value="UniProtKB-KW"/>
</dbReference>
<keyword evidence="3" id="KW-0411">Iron-sulfur</keyword>
<dbReference type="NCBIfam" id="NF038135">
    <property type="entry name" value="rSAM_Rv2578c"/>
    <property type="match status" value="1"/>
</dbReference>